<evidence type="ECO:0000313" key="2">
    <source>
        <dbReference type="EMBL" id="TDK39261.1"/>
    </source>
</evidence>
<comment type="caution">
    <text evidence="2">The sequence shown here is derived from an EMBL/GenBank/DDBJ whole genome shotgun (WGS) entry which is preliminary data.</text>
</comment>
<name>A0A4R5UN24_9HYPH</name>
<keyword evidence="3" id="KW-1185">Reference proteome</keyword>
<sequence>MSFTVKSVQNGTRAADVDTAHDAAQAVTDLQQRRPGAVKVEIHEEEGPQSASDDDPCERKPQTGD</sequence>
<feature type="region of interest" description="Disordered" evidence="1">
    <location>
        <begin position="28"/>
        <end position="65"/>
    </location>
</feature>
<proteinExistence type="predicted"/>
<dbReference type="AlphaFoldDB" id="A0A4R5UN24"/>
<dbReference type="EMBL" id="SMTL01000001">
    <property type="protein sequence ID" value="TDK39261.1"/>
    <property type="molecule type" value="Genomic_DNA"/>
</dbReference>
<reference evidence="2 3" key="1">
    <citation type="submission" date="2019-03" db="EMBL/GenBank/DDBJ databases">
        <title>Rhizobium sp. nov., an bacterium isolated from biocrust in Mu Us Desert.</title>
        <authorList>
            <person name="Lixiong L."/>
        </authorList>
    </citation>
    <scope>NUCLEOTIDE SEQUENCE [LARGE SCALE GENOMIC DNA]</scope>
    <source>
        <strain evidence="2 3">SPY-1</strain>
    </source>
</reference>
<evidence type="ECO:0000313" key="3">
    <source>
        <dbReference type="Proteomes" id="UP000295238"/>
    </source>
</evidence>
<dbReference type="Proteomes" id="UP000295238">
    <property type="component" value="Unassembled WGS sequence"/>
</dbReference>
<accession>A0A4R5UN24</accession>
<evidence type="ECO:0000256" key="1">
    <source>
        <dbReference type="SAM" id="MobiDB-lite"/>
    </source>
</evidence>
<protein>
    <submittedName>
        <fullName evidence="2">Uncharacterized protein</fullName>
    </submittedName>
</protein>
<organism evidence="2 3">
    <name type="scientific">Rhizobium deserti</name>
    <dbReference type="NCBI Taxonomy" id="2547961"/>
    <lineage>
        <taxon>Bacteria</taxon>
        <taxon>Pseudomonadati</taxon>
        <taxon>Pseudomonadota</taxon>
        <taxon>Alphaproteobacteria</taxon>
        <taxon>Hyphomicrobiales</taxon>
        <taxon>Rhizobiaceae</taxon>
        <taxon>Rhizobium/Agrobacterium group</taxon>
        <taxon>Rhizobium</taxon>
    </lineage>
</organism>
<gene>
    <name evidence="2" type="ORF">E2F50_03825</name>
</gene>
<dbReference type="RefSeq" id="WP_133314710.1">
    <property type="nucleotide sequence ID" value="NZ_SMTL01000001.1"/>
</dbReference>